<protein>
    <submittedName>
        <fullName evidence="2">Uncharacterized protein</fullName>
    </submittedName>
</protein>
<feature type="region of interest" description="Disordered" evidence="1">
    <location>
        <begin position="75"/>
        <end position="107"/>
    </location>
</feature>
<proteinExistence type="predicted"/>
<evidence type="ECO:0000313" key="2">
    <source>
        <dbReference type="EMBL" id="OQU86213.1"/>
    </source>
</evidence>
<reference evidence="2 3" key="1">
    <citation type="journal article" date="2009" name="Nature">
        <title>The Sorghum bicolor genome and the diversification of grasses.</title>
        <authorList>
            <person name="Paterson A.H."/>
            <person name="Bowers J.E."/>
            <person name="Bruggmann R."/>
            <person name="Dubchak I."/>
            <person name="Grimwood J."/>
            <person name="Gundlach H."/>
            <person name="Haberer G."/>
            <person name="Hellsten U."/>
            <person name="Mitros T."/>
            <person name="Poliakov A."/>
            <person name="Schmutz J."/>
            <person name="Spannagl M."/>
            <person name="Tang H."/>
            <person name="Wang X."/>
            <person name="Wicker T."/>
            <person name="Bharti A.K."/>
            <person name="Chapman J."/>
            <person name="Feltus F.A."/>
            <person name="Gowik U."/>
            <person name="Grigoriev I.V."/>
            <person name="Lyons E."/>
            <person name="Maher C.A."/>
            <person name="Martis M."/>
            <person name="Narechania A."/>
            <person name="Otillar R.P."/>
            <person name="Penning B.W."/>
            <person name="Salamov A.A."/>
            <person name="Wang Y."/>
            <person name="Zhang L."/>
            <person name="Carpita N.C."/>
            <person name="Freeling M."/>
            <person name="Gingle A.R."/>
            <person name="Hash C.T."/>
            <person name="Keller B."/>
            <person name="Klein P."/>
            <person name="Kresovich S."/>
            <person name="McCann M.C."/>
            <person name="Ming R."/>
            <person name="Peterson D.G."/>
            <person name="Mehboob-ur-Rahman"/>
            <person name="Ware D."/>
            <person name="Westhoff P."/>
            <person name="Mayer K.F."/>
            <person name="Messing J."/>
            <person name="Rokhsar D.S."/>
        </authorList>
    </citation>
    <scope>NUCLEOTIDE SEQUENCE [LARGE SCALE GENOMIC DNA]</scope>
    <source>
        <strain evidence="3">cv. BTx623</strain>
    </source>
</reference>
<accession>A0A1W0VVQ2</accession>
<keyword evidence="3" id="KW-1185">Reference proteome</keyword>
<dbReference type="InParanoid" id="A0A1W0VVQ2"/>
<name>A0A1W0VVQ2_SORBI</name>
<feature type="compositionally biased region" description="Basic residues" evidence="1">
    <location>
        <begin position="80"/>
        <end position="107"/>
    </location>
</feature>
<dbReference type="Proteomes" id="UP000000768">
    <property type="component" value="Chromosome 3"/>
</dbReference>
<dbReference type="EMBL" id="CM000762">
    <property type="protein sequence ID" value="OQU86213.1"/>
    <property type="molecule type" value="Genomic_DNA"/>
</dbReference>
<dbReference type="Gramene" id="OQU86213">
    <property type="protein sequence ID" value="OQU86213"/>
    <property type="gene ID" value="SORBI_3003G045551"/>
</dbReference>
<gene>
    <name evidence="2" type="ORF">SORBI_3003G045551</name>
</gene>
<dbReference type="AlphaFoldDB" id="A0A1W0VVQ2"/>
<sequence>MIVHLKPLKGNLNIAGISLSLHLALKTKLFDCHDSHSLEVLSKKMGNRTNSNFGRSKLLRSGSNQSEAFSIASCKNRPAQVKRKWTPIKKKLGLPKKKRRRHSEGAT</sequence>
<evidence type="ECO:0000256" key="1">
    <source>
        <dbReference type="SAM" id="MobiDB-lite"/>
    </source>
</evidence>
<evidence type="ECO:0000313" key="3">
    <source>
        <dbReference type="Proteomes" id="UP000000768"/>
    </source>
</evidence>
<reference evidence="3" key="2">
    <citation type="journal article" date="2018" name="Plant J.">
        <title>The Sorghum bicolor reference genome: improved assembly, gene annotations, a transcriptome atlas, and signatures of genome organization.</title>
        <authorList>
            <person name="McCormick R.F."/>
            <person name="Truong S.K."/>
            <person name="Sreedasyam A."/>
            <person name="Jenkins J."/>
            <person name="Shu S."/>
            <person name="Sims D."/>
            <person name="Kennedy M."/>
            <person name="Amirebrahimi M."/>
            <person name="Weers B.D."/>
            <person name="McKinley B."/>
            <person name="Mattison A."/>
            <person name="Morishige D.T."/>
            <person name="Grimwood J."/>
            <person name="Schmutz J."/>
            <person name="Mullet J.E."/>
        </authorList>
    </citation>
    <scope>NUCLEOTIDE SEQUENCE [LARGE SCALE GENOMIC DNA]</scope>
    <source>
        <strain evidence="3">cv. BTx623</strain>
    </source>
</reference>
<organism evidence="2 3">
    <name type="scientific">Sorghum bicolor</name>
    <name type="common">Sorghum</name>
    <name type="synonym">Sorghum vulgare</name>
    <dbReference type="NCBI Taxonomy" id="4558"/>
    <lineage>
        <taxon>Eukaryota</taxon>
        <taxon>Viridiplantae</taxon>
        <taxon>Streptophyta</taxon>
        <taxon>Embryophyta</taxon>
        <taxon>Tracheophyta</taxon>
        <taxon>Spermatophyta</taxon>
        <taxon>Magnoliopsida</taxon>
        <taxon>Liliopsida</taxon>
        <taxon>Poales</taxon>
        <taxon>Poaceae</taxon>
        <taxon>PACMAD clade</taxon>
        <taxon>Panicoideae</taxon>
        <taxon>Andropogonodae</taxon>
        <taxon>Andropogoneae</taxon>
        <taxon>Sorghinae</taxon>
        <taxon>Sorghum</taxon>
    </lineage>
</organism>